<evidence type="ECO:0000313" key="2">
    <source>
        <dbReference type="Proteomes" id="UP000779900"/>
    </source>
</evidence>
<sequence length="470" mass="52182">MTTQRTRNLQSAACILHLAVLLLFLSSCSQVRQVSPADALTDEERLNYLVLAALASDAAQQYASAGSAMSRADYLDWFWKNPPISVLTSPSPLLPSPSIFYRQRALQARMYFGATDLLNDDRVRTYIRHGPARREQYETRFIDTETSRIFVNPAEIWSYDSLGRQYDFVRTGTAFKIVGESRYGPRAMMPALEPAVFARSAPEFASATRPLGLEVSLGRLSQHGDSVEVELAFGIPLRTILAEFQPQSQPLINVAIDLVPRAKGTPAHSSSWLSCSMPPDTTAVDFAVGREVFNLPADIYTFSVTAVTADGQAASKKVQDLNLIDYARRNQPVSDVLFYSLVDSTSQSSQFNRLDWTRVVPLVASRVRSGQSFYVLYEIYHLGQDSTGNHNAQVNYELVQRETREKAVLPAPQRYITGIGSTGVAVERVHTMDLKPGPYLLISRVTDMLASPDDSHTASATAEFEILPRR</sequence>
<accession>A0A937XFP4</accession>
<reference evidence="1" key="1">
    <citation type="submission" date="2019-03" db="EMBL/GenBank/DDBJ databases">
        <title>Lake Tanganyika Metagenome-Assembled Genomes (MAGs).</title>
        <authorList>
            <person name="Tran P."/>
        </authorList>
    </citation>
    <scope>NUCLEOTIDE SEQUENCE</scope>
    <source>
        <strain evidence="1">K_DeepCast_150m_m2_040</strain>
    </source>
</reference>
<name>A0A937XFP4_UNCW3</name>
<dbReference type="Proteomes" id="UP000779900">
    <property type="component" value="Unassembled WGS sequence"/>
</dbReference>
<organism evidence="1 2">
    <name type="scientific">candidate division WOR-3 bacterium</name>
    <dbReference type="NCBI Taxonomy" id="2052148"/>
    <lineage>
        <taxon>Bacteria</taxon>
        <taxon>Bacteria division WOR-3</taxon>
    </lineage>
</organism>
<protein>
    <recommendedName>
        <fullName evidence="3">GWxTD domain-containing protein</fullName>
    </recommendedName>
</protein>
<dbReference type="AlphaFoldDB" id="A0A937XFP4"/>
<dbReference type="EMBL" id="VGIR01000022">
    <property type="protein sequence ID" value="MBM3331216.1"/>
    <property type="molecule type" value="Genomic_DNA"/>
</dbReference>
<evidence type="ECO:0000313" key="1">
    <source>
        <dbReference type="EMBL" id="MBM3331216.1"/>
    </source>
</evidence>
<dbReference type="PROSITE" id="PS51257">
    <property type="entry name" value="PROKAR_LIPOPROTEIN"/>
    <property type="match status" value="1"/>
</dbReference>
<gene>
    <name evidence="1" type="ORF">FJY68_05100</name>
</gene>
<comment type="caution">
    <text evidence="1">The sequence shown here is derived from an EMBL/GenBank/DDBJ whole genome shotgun (WGS) entry which is preliminary data.</text>
</comment>
<evidence type="ECO:0008006" key="3">
    <source>
        <dbReference type="Google" id="ProtNLM"/>
    </source>
</evidence>
<proteinExistence type="predicted"/>